<sequence length="501" mass="56697">MASPDELYMIGLGQREATLGSSSTNLCGGVADADGTVRVEVKEGDESLHSSHSTNKLLNLIVNAGDEYGSITPRKPKIQKVQPMLREVESNKRCYDPRVVSIGPCHHGNPDLEPVEKLKIPLAREYVRHSKATIDELYKEVVLVAGDARKCYAEGLTERFDDEEFTQMMFLDGCFVLQYIYSIVHGKHNDLKIIHQAPLVRRDLFLLENQIPFLVLKVLMSLSFGFGEGEKMITAFITRIRGESPERAGFKEQMKNFFRESSWCPKSHPEVQLQDRKEEDEPIHLLELVRRQFIDPKDFQIGCYITSGWYSRRSAKDFKAVGIRFRPSKTHQFTDIGFKPTCTSGILTLPPIIIDDTTKSMLLNLAAYESCPDNANDFGVTSYICFMDSIIDHAEDVKELRSNGILLNFLGSDEQVANLFNEIATELSPSPHSYVQVKVRIEEHHKSSIKPWIAEWHNTYFRSPWTFIAVTAAILAITLSVIQTVLAALQTYLTAYPPTKD</sequence>
<dbReference type="Proteomes" id="UP000241394">
    <property type="component" value="Chromosome LG2"/>
</dbReference>
<dbReference type="InterPro" id="IPR004158">
    <property type="entry name" value="DUF247_pln"/>
</dbReference>
<reference evidence="3" key="2">
    <citation type="journal article" date="2018" name="BMC Genomics">
        <title>A manually annotated Actinidia chinensis var. chinensis (kiwifruit) genome highlights the challenges associated with draft genomes and gene prediction in plants.</title>
        <authorList>
            <person name="Pilkington S.M."/>
            <person name="Crowhurst R."/>
            <person name="Hilario E."/>
            <person name="Nardozza S."/>
            <person name="Fraser L."/>
            <person name="Peng Y."/>
            <person name="Gunaseelan K."/>
            <person name="Simpson R."/>
            <person name="Tahir J."/>
            <person name="Deroles S.C."/>
            <person name="Templeton K."/>
            <person name="Luo Z."/>
            <person name="Davy M."/>
            <person name="Cheng C."/>
            <person name="McNeilage M."/>
            <person name="Scaglione D."/>
            <person name="Liu Y."/>
            <person name="Zhang Q."/>
            <person name="Datson P."/>
            <person name="De Silva N."/>
            <person name="Gardiner S.E."/>
            <person name="Bassett H."/>
            <person name="Chagne D."/>
            <person name="McCallum J."/>
            <person name="Dzierzon H."/>
            <person name="Deng C."/>
            <person name="Wang Y.Y."/>
            <person name="Barron L."/>
            <person name="Manako K."/>
            <person name="Bowen J."/>
            <person name="Foster T.M."/>
            <person name="Erridge Z.A."/>
            <person name="Tiffin H."/>
            <person name="Waite C.N."/>
            <person name="Davies K.M."/>
            <person name="Grierson E.P."/>
            <person name="Laing W.A."/>
            <person name="Kirk R."/>
            <person name="Chen X."/>
            <person name="Wood M."/>
            <person name="Montefiori M."/>
            <person name="Brummell D.A."/>
            <person name="Schwinn K.E."/>
            <person name="Catanach A."/>
            <person name="Fullerton C."/>
            <person name="Li D."/>
            <person name="Meiyalaghan S."/>
            <person name="Nieuwenhuizen N."/>
            <person name="Read N."/>
            <person name="Prakash R."/>
            <person name="Hunter D."/>
            <person name="Zhang H."/>
            <person name="McKenzie M."/>
            <person name="Knabel M."/>
            <person name="Harris A."/>
            <person name="Allan A.C."/>
            <person name="Gleave A."/>
            <person name="Chen A."/>
            <person name="Janssen B.J."/>
            <person name="Plunkett B."/>
            <person name="Ampomah-Dwamena C."/>
            <person name="Voogd C."/>
            <person name="Leif D."/>
            <person name="Lafferty D."/>
            <person name="Souleyre E.J.F."/>
            <person name="Varkonyi-Gasic E."/>
            <person name="Gambi F."/>
            <person name="Hanley J."/>
            <person name="Yao J.L."/>
            <person name="Cheung J."/>
            <person name="David K.M."/>
            <person name="Warren B."/>
            <person name="Marsh K."/>
            <person name="Snowden K.C."/>
            <person name="Lin-Wang K."/>
            <person name="Brian L."/>
            <person name="Martinez-Sanchez M."/>
            <person name="Wang M."/>
            <person name="Ileperuma N."/>
            <person name="Macnee N."/>
            <person name="Campin R."/>
            <person name="McAtee P."/>
            <person name="Drummond R.S.M."/>
            <person name="Espley R.V."/>
            <person name="Ireland H.S."/>
            <person name="Wu R."/>
            <person name="Atkinson R.G."/>
            <person name="Karunairetnam S."/>
            <person name="Bulley S."/>
            <person name="Chunkath S."/>
            <person name="Hanley Z."/>
            <person name="Storey R."/>
            <person name="Thrimawithana A.H."/>
            <person name="Thomson S."/>
            <person name="David C."/>
            <person name="Testolin R."/>
            <person name="Huang H."/>
            <person name="Hellens R.P."/>
            <person name="Schaffer R.J."/>
        </authorList>
    </citation>
    <scope>NUCLEOTIDE SEQUENCE [LARGE SCALE GENOMIC DNA]</scope>
    <source>
        <strain evidence="3">cv. Red5</strain>
    </source>
</reference>
<dbReference type="Gramene" id="PSS34980">
    <property type="protein sequence ID" value="PSS34980"/>
    <property type="gene ID" value="CEY00_Acc03947"/>
</dbReference>
<evidence type="ECO:0000313" key="3">
    <source>
        <dbReference type="Proteomes" id="UP000241394"/>
    </source>
</evidence>
<dbReference type="Pfam" id="PF03140">
    <property type="entry name" value="DUF247"/>
    <property type="match status" value="1"/>
</dbReference>
<gene>
    <name evidence="2" type="ORF">CEY00_Acc03947</name>
</gene>
<reference evidence="2 3" key="1">
    <citation type="submission" date="2017-07" db="EMBL/GenBank/DDBJ databases">
        <title>An improved, manually edited Actinidia chinensis var. chinensis (kiwifruit) genome highlights the challenges associated with draft genomes and gene prediction in plants.</title>
        <authorList>
            <person name="Pilkington S."/>
            <person name="Crowhurst R."/>
            <person name="Hilario E."/>
            <person name="Nardozza S."/>
            <person name="Fraser L."/>
            <person name="Peng Y."/>
            <person name="Gunaseelan K."/>
            <person name="Simpson R."/>
            <person name="Tahir J."/>
            <person name="Deroles S."/>
            <person name="Templeton K."/>
            <person name="Luo Z."/>
            <person name="Davy M."/>
            <person name="Cheng C."/>
            <person name="Mcneilage M."/>
            <person name="Scaglione D."/>
            <person name="Liu Y."/>
            <person name="Zhang Q."/>
            <person name="Datson P."/>
            <person name="De Silva N."/>
            <person name="Gardiner S."/>
            <person name="Bassett H."/>
            <person name="Chagne D."/>
            <person name="Mccallum J."/>
            <person name="Dzierzon H."/>
            <person name="Deng C."/>
            <person name="Wang Y.-Y."/>
            <person name="Barron N."/>
            <person name="Manako K."/>
            <person name="Bowen J."/>
            <person name="Foster T."/>
            <person name="Erridge Z."/>
            <person name="Tiffin H."/>
            <person name="Waite C."/>
            <person name="Davies K."/>
            <person name="Grierson E."/>
            <person name="Laing W."/>
            <person name="Kirk R."/>
            <person name="Chen X."/>
            <person name="Wood M."/>
            <person name="Montefiori M."/>
            <person name="Brummell D."/>
            <person name="Schwinn K."/>
            <person name="Catanach A."/>
            <person name="Fullerton C."/>
            <person name="Li D."/>
            <person name="Meiyalaghan S."/>
            <person name="Nieuwenhuizen N."/>
            <person name="Read N."/>
            <person name="Prakash R."/>
            <person name="Hunter D."/>
            <person name="Zhang H."/>
            <person name="Mckenzie M."/>
            <person name="Knabel M."/>
            <person name="Harris A."/>
            <person name="Allan A."/>
            <person name="Chen A."/>
            <person name="Janssen B."/>
            <person name="Plunkett B."/>
            <person name="Dwamena C."/>
            <person name="Voogd C."/>
            <person name="Leif D."/>
            <person name="Lafferty D."/>
            <person name="Souleyre E."/>
            <person name="Varkonyi-Gasic E."/>
            <person name="Gambi F."/>
            <person name="Hanley J."/>
            <person name="Yao J.-L."/>
            <person name="Cheung J."/>
            <person name="David K."/>
            <person name="Warren B."/>
            <person name="Marsh K."/>
            <person name="Snowden K."/>
            <person name="Lin-Wang K."/>
            <person name="Brian L."/>
            <person name="Martinez-Sanchez M."/>
            <person name="Wang M."/>
            <person name="Ileperuma N."/>
            <person name="Macnee N."/>
            <person name="Campin R."/>
            <person name="Mcatee P."/>
            <person name="Drummond R."/>
            <person name="Espley R."/>
            <person name="Ireland H."/>
            <person name="Wu R."/>
            <person name="Atkinson R."/>
            <person name="Karunairetnam S."/>
            <person name="Bulley S."/>
            <person name="Chunkath S."/>
            <person name="Hanley Z."/>
            <person name="Storey R."/>
            <person name="Thrimawithana A."/>
            <person name="Thomson S."/>
            <person name="David C."/>
            <person name="Testolin R."/>
        </authorList>
    </citation>
    <scope>NUCLEOTIDE SEQUENCE [LARGE SCALE GENOMIC DNA]</scope>
    <source>
        <strain evidence="3">cv. Red5</strain>
        <tissue evidence="2">Young leaf</tissue>
    </source>
</reference>
<keyword evidence="1" id="KW-0472">Membrane</keyword>
<evidence type="ECO:0000256" key="1">
    <source>
        <dbReference type="SAM" id="Phobius"/>
    </source>
</evidence>
<keyword evidence="3" id="KW-1185">Reference proteome</keyword>
<dbReference type="OMA" id="HRTICIP"/>
<feature type="transmembrane region" description="Helical" evidence="1">
    <location>
        <begin position="465"/>
        <end position="489"/>
    </location>
</feature>
<dbReference type="AlphaFoldDB" id="A0A2R6RY83"/>
<name>A0A2R6RY83_ACTCC</name>
<dbReference type="STRING" id="1590841.A0A2R6RY83"/>
<proteinExistence type="predicted"/>
<keyword evidence="1" id="KW-0812">Transmembrane</keyword>
<dbReference type="EMBL" id="NKQK01000002">
    <property type="protein sequence ID" value="PSS34980.1"/>
    <property type="molecule type" value="Genomic_DNA"/>
</dbReference>
<keyword evidence="1" id="KW-1133">Transmembrane helix</keyword>
<dbReference type="OrthoDB" id="1849062at2759"/>
<evidence type="ECO:0000313" key="2">
    <source>
        <dbReference type="EMBL" id="PSS34980.1"/>
    </source>
</evidence>
<comment type="caution">
    <text evidence="2">The sequence shown here is derived from an EMBL/GenBank/DDBJ whole genome shotgun (WGS) entry which is preliminary data.</text>
</comment>
<dbReference type="PANTHER" id="PTHR31170">
    <property type="entry name" value="BNAC04G53230D PROTEIN"/>
    <property type="match status" value="1"/>
</dbReference>
<protein>
    <submittedName>
        <fullName evidence="2">UPF0481 protein</fullName>
    </submittedName>
</protein>
<dbReference type="PANTHER" id="PTHR31170:SF25">
    <property type="entry name" value="BNAA09G04570D PROTEIN"/>
    <property type="match status" value="1"/>
</dbReference>
<organism evidence="2 3">
    <name type="scientific">Actinidia chinensis var. chinensis</name>
    <name type="common">Chinese soft-hair kiwi</name>
    <dbReference type="NCBI Taxonomy" id="1590841"/>
    <lineage>
        <taxon>Eukaryota</taxon>
        <taxon>Viridiplantae</taxon>
        <taxon>Streptophyta</taxon>
        <taxon>Embryophyta</taxon>
        <taxon>Tracheophyta</taxon>
        <taxon>Spermatophyta</taxon>
        <taxon>Magnoliopsida</taxon>
        <taxon>eudicotyledons</taxon>
        <taxon>Gunneridae</taxon>
        <taxon>Pentapetalae</taxon>
        <taxon>asterids</taxon>
        <taxon>Ericales</taxon>
        <taxon>Actinidiaceae</taxon>
        <taxon>Actinidia</taxon>
    </lineage>
</organism>
<accession>A0A2R6RY83</accession>
<dbReference type="InParanoid" id="A0A2R6RY83"/>